<feature type="domain" description="WAC" evidence="8">
    <location>
        <begin position="128"/>
        <end position="238"/>
    </location>
</feature>
<gene>
    <name evidence="9" type="ORF">P8C59_005088</name>
</gene>
<accession>A0AAD9ME56</accession>
<evidence type="ECO:0000313" key="9">
    <source>
        <dbReference type="EMBL" id="KAK2070608.1"/>
    </source>
</evidence>
<dbReference type="PROSITE" id="PS51136">
    <property type="entry name" value="WAC"/>
    <property type="match status" value="1"/>
</dbReference>
<feature type="compositionally biased region" description="Low complexity" evidence="6">
    <location>
        <begin position="991"/>
        <end position="1000"/>
    </location>
</feature>
<evidence type="ECO:0000313" key="10">
    <source>
        <dbReference type="Proteomes" id="UP001217918"/>
    </source>
</evidence>
<evidence type="ECO:0000259" key="7">
    <source>
        <dbReference type="PROSITE" id="PS50827"/>
    </source>
</evidence>
<dbReference type="GO" id="GO:0031509">
    <property type="term" value="P:subtelomeric heterochromatin formation"/>
    <property type="evidence" value="ECO:0007669"/>
    <property type="project" value="TreeGrafter"/>
</dbReference>
<comment type="caution">
    <text evidence="9">The sequence shown here is derived from an EMBL/GenBank/DDBJ whole genome shotgun (WGS) entry which is preliminary data.</text>
</comment>
<feature type="coiled-coil region" evidence="5">
    <location>
        <begin position="735"/>
        <end position="769"/>
    </location>
</feature>
<dbReference type="Proteomes" id="UP001217918">
    <property type="component" value="Unassembled WGS sequence"/>
</dbReference>
<proteinExistence type="predicted"/>
<evidence type="ECO:0000256" key="5">
    <source>
        <dbReference type="SAM" id="Coils"/>
    </source>
</evidence>
<feature type="region of interest" description="Disordered" evidence="6">
    <location>
        <begin position="991"/>
        <end position="1102"/>
    </location>
</feature>
<dbReference type="Pfam" id="PF10537">
    <property type="entry name" value="WAC_Acf1_DNA_bd"/>
    <property type="match status" value="1"/>
</dbReference>
<protein>
    <recommendedName>
        <fullName evidence="11">DDT domain-containing protein</fullName>
    </recommendedName>
</protein>
<feature type="domain" description="DDT" evidence="7">
    <location>
        <begin position="502"/>
        <end position="565"/>
    </location>
</feature>
<dbReference type="Pfam" id="PF02791">
    <property type="entry name" value="DDT"/>
    <property type="match status" value="1"/>
</dbReference>
<dbReference type="EMBL" id="JAQQPM010000004">
    <property type="protein sequence ID" value="KAK2070608.1"/>
    <property type="molecule type" value="Genomic_DNA"/>
</dbReference>
<dbReference type="InterPro" id="IPR028941">
    <property type="entry name" value="WHIM2_dom"/>
</dbReference>
<sequence length="1102" mass="123442">MERTAVWESRSLLVGRRSVAAARVEPCLHLPSGLVATFPPSLTLSAHPLQLRPPSRPFYALVLRSRHAAADVGAHLAEHRAAPPLHCILFSSRTELRRQAPVPCGVMVLFKRKPVQILPVPPDLEDDQEVWVIQETGEVFPLYEDYLARMDFYKQRRFICTISGHSGLTFFEALKSESEGAAEVDQAFPEALKGPVLRRVQFQTISRIDSLVDMIYEEFKNEYYPSEAVTVEVAGGDRLHGTVRDKTRFGARSLPDGTLVPSFSRYFVSLTNRPDEEAVVDDRHISRDRRIFTKSVLRSFIKKTVTREAWNGAPWLVKPDVAEYYHIDTRVPPHLRYDNKLLERKQLQAQKRLSQGDMVNGHAGPFSGSGQVRLPELKPAPRSHKSKAHQAAQLAQMPPGPGVVIKGKHHTFVGPQPGQFMHLPSPGNPFQLNLSGRHSIPPPPLFTQPEPAAPAVPPPPKYPIEDLQLEPRAVPRPLLQYACSDPPVPVEQGSPFGKNILMKSVGPLLETWDTLNVYCEILSLDSFTFDDYVEALQIASDETPVQLFDEVHCSVLKILVNAEAEDGKVQVQLPELDDGEEEEEGEDAGALPSPEPEPQPKGRATRSSLAKLEAERIAAEAAAAEKEMQGAAEAPKHRAEELLKDFDWIDQLRKREFKDGGWVRIMAGLLHQLSKKDRLKAKCEELLQHLVPDDVAPTAETARRHYMGMDINLRVQALQIMCILTAETKALRGYMENCSEEMTGLRKEKIELQRKRKQAMEELKPLNDQRKILLPDNMIPSPPMEATKVNGDVKMSDVEDAHLDGSDEVPDTDDDVPGGGRKLRHAKGRAAERKRKVEEEKDRKDKAEAAAKAPRQSKAFLKVLKDIQKKEEEIKQTGSGTAGYANGCIWVQGPDEMERVGYIDATTEYQEEYRAKFHMTVPERKKLEEGKTSVFNAHQWGFFASPKDVDALLDWLDPRGHNELKLRKEIVNFRDKIVTNMENRKKYLEAAGGAETAAGENGQNQDQEEEEEEEEVKKSGAKGSKRMSTRGRTAPATPEPPTHRCLAWVNTTALREVGHLHSEPPPLPASRARKQTARKKETLTVVASPEPVAVTTRSKKKK</sequence>
<evidence type="ECO:0000259" key="8">
    <source>
        <dbReference type="PROSITE" id="PS51136"/>
    </source>
</evidence>
<dbReference type="PANTHER" id="PTHR32075:SF6">
    <property type="entry name" value="ISWI CHROMATIN-REMODELING COMPLEX SUBUNIT YPL216W-RELATED"/>
    <property type="match status" value="1"/>
</dbReference>
<evidence type="ECO:0000256" key="4">
    <source>
        <dbReference type="PROSITE-ProRule" id="PRU00475"/>
    </source>
</evidence>
<feature type="compositionally biased region" description="Basic and acidic residues" evidence="6">
    <location>
        <begin position="829"/>
        <end position="849"/>
    </location>
</feature>
<keyword evidence="10" id="KW-1185">Reference proteome</keyword>
<dbReference type="InterPro" id="IPR013136">
    <property type="entry name" value="WSTF_Acf1_Cbp146"/>
</dbReference>
<dbReference type="GO" id="GO:0000781">
    <property type="term" value="C:chromosome, telomeric region"/>
    <property type="evidence" value="ECO:0007669"/>
    <property type="project" value="GOC"/>
</dbReference>
<evidence type="ECO:0008006" key="11">
    <source>
        <dbReference type="Google" id="ProtNLM"/>
    </source>
</evidence>
<keyword evidence="2 5" id="KW-0175">Coiled coil</keyword>
<name>A0AAD9ME56_9PEZI</name>
<comment type="subcellular location">
    <subcellularLocation>
        <location evidence="1 4">Nucleus</location>
    </subcellularLocation>
</comment>
<dbReference type="InterPro" id="IPR028942">
    <property type="entry name" value="WHIM1_dom"/>
</dbReference>
<reference evidence="9" key="1">
    <citation type="journal article" date="2023" name="Mol. Plant Microbe Interact.">
        <title>Elucidating the Obligate Nature and Biological Capacity of an Invasive Fungal Corn Pathogen.</title>
        <authorList>
            <person name="MacCready J.S."/>
            <person name="Roggenkamp E.M."/>
            <person name="Gdanetz K."/>
            <person name="Chilvers M.I."/>
        </authorList>
    </citation>
    <scope>NUCLEOTIDE SEQUENCE</scope>
    <source>
        <strain evidence="9">PM02</strain>
    </source>
</reference>
<evidence type="ECO:0000256" key="2">
    <source>
        <dbReference type="ARBA" id="ARBA00023054"/>
    </source>
</evidence>
<feature type="region of interest" description="Disordered" evidence="6">
    <location>
        <begin position="575"/>
        <end position="608"/>
    </location>
</feature>
<dbReference type="Pfam" id="PF15612">
    <property type="entry name" value="WHIM1"/>
    <property type="match status" value="1"/>
</dbReference>
<feature type="compositionally biased region" description="Acidic residues" evidence="6">
    <location>
        <begin position="806"/>
        <end position="816"/>
    </location>
</feature>
<dbReference type="AlphaFoldDB" id="A0AAD9ME56"/>
<dbReference type="PANTHER" id="PTHR32075">
    <property type="entry name" value="ISWI CHROMATIN-REMODELING COMPLEX SUBUNIT YPL216W-RELATED"/>
    <property type="match status" value="1"/>
</dbReference>
<evidence type="ECO:0000256" key="6">
    <source>
        <dbReference type="SAM" id="MobiDB-lite"/>
    </source>
</evidence>
<dbReference type="InterPro" id="IPR018501">
    <property type="entry name" value="DDT_dom"/>
</dbReference>
<dbReference type="GO" id="GO:0005634">
    <property type="term" value="C:nucleus"/>
    <property type="evidence" value="ECO:0007669"/>
    <property type="project" value="UniProtKB-SubCell"/>
</dbReference>
<feature type="compositionally biased region" description="Acidic residues" evidence="6">
    <location>
        <begin position="575"/>
        <end position="587"/>
    </location>
</feature>
<evidence type="ECO:0000256" key="3">
    <source>
        <dbReference type="ARBA" id="ARBA00023242"/>
    </source>
</evidence>
<evidence type="ECO:0000256" key="1">
    <source>
        <dbReference type="ARBA" id="ARBA00004123"/>
    </source>
</evidence>
<organism evidence="9 10">
    <name type="scientific">Phyllachora maydis</name>
    <dbReference type="NCBI Taxonomy" id="1825666"/>
    <lineage>
        <taxon>Eukaryota</taxon>
        <taxon>Fungi</taxon>
        <taxon>Dikarya</taxon>
        <taxon>Ascomycota</taxon>
        <taxon>Pezizomycotina</taxon>
        <taxon>Sordariomycetes</taxon>
        <taxon>Sordariomycetidae</taxon>
        <taxon>Phyllachorales</taxon>
        <taxon>Phyllachoraceae</taxon>
        <taxon>Phyllachora</taxon>
    </lineage>
</organism>
<feature type="region of interest" description="Disordered" evidence="6">
    <location>
        <begin position="801"/>
        <end position="855"/>
    </location>
</feature>
<dbReference type="GO" id="GO:0000785">
    <property type="term" value="C:chromatin"/>
    <property type="evidence" value="ECO:0007669"/>
    <property type="project" value="UniProtKB-ARBA"/>
</dbReference>
<keyword evidence="3 4" id="KW-0539">Nucleus</keyword>
<dbReference type="Pfam" id="PF15613">
    <property type="entry name" value="WSD"/>
    <property type="match status" value="1"/>
</dbReference>
<dbReference type="PROSITE" id="PS50827">
    <property type="entry name" value="DDT"/>
    <property type="match status" value="1"/>
</dbReference>
<feature type="compositionally biased region" description="Basic residues" evidence="6">
    <location>
        <begin position="1019"/>
        <end position="1029"/>
    </location>
</feature>